<dbReference type="GO" id="GO:0030267">
    <property type="term" value="F:glyoxylate reductase (NADPH) activity"/>
    <property type="evidence" value="ECO:0007669"/>
    <property type="project" value="TreeGrafter"/>
</dbReference>
<dbReference type="GO" id="GO:0005829">
    <property type="term" value="C:cytosol"/>
    <property type="evidence" value="ECO:0007669"/>
    <property type="project" value="TreeGrafter"/>
</dbReference>
<sequence length="331" mass="36829">MKSIFLLPEDSLKFVYNTSSIQQIKEMTDNDGNLHTRESILSNPSAYQDVDIVFSSWGCPLFDEELLNALPSLKALFYAAGSTRGFITDSFWERDILLTSAYQMNAIPVAEFTEATITLSLKRFWHYMTALQKGEDGDSHQTIQGMYHGSRVGIISLGAIGQLVCQKLKHLDLDVVAYDPFATNDLFYACGAEKSETLEAIFETCDVVSLHTPWLPSTEGMITGDHLRSMSHGTTFINTSRGMVVDEPAMIEVLRERPDITAILDVIQDEANRHSSPLRDLPNAILTPHIAGSKGRECFRMGAEVVKECERFLAGKEPITPVTKEKMALIA</sequence>
<dbReference type="InterPro" id="IPR006140">
    <property type="entry name" value="D-isomer_DH_NAD-bd"/>
</dbReference>
<evidence type="ECO:0000256" key="1">
    <source>
        <dbReference type="ARBA" id="ARBA00023002"/>
    </source>
</evidence>
<dbReference type="Pfam" id="PF02826">
    <property type="entry name" value="2-Hacid_dh_C"/>
    <property type="match status" value="1"/>
</dbReference>
<protein>
    <submittedName>
        <fullName evidence="4">Hydroxyacid dehydrogenase</fullName>
    </submittedName>
</protein>
<dbReference type="SUPFAM" id="SSF51735">
    <property type="entry name" value="NAD(P)-binding Rossmann-fold domains"/>
    <property type="match status" value="1"/>
</dbReference>
<proteinExistence type="predicted"/>
<dbReference type="EMBL" id="JACHVA010000082">
    <property type="protein sequence ID" value="MBC2602131.1"/>
    <property type="molecule type" value="Genomic_DNA"/>
</dbReference>
<comment type="caution">
    <text evidence="4">The sequence shown here is derived from an EMBL/GenBank/DDBJ whole genome shotgun (WGS) entry which is preliminary data.</text>
</comment>
<evidence type="ECO:0000313" key="4">
    <source>
        <dbReference type="EMBL" id="MBC2602131.1"/>
    </source>
</evidence>
<dbReference type="SUPFAM" id="SSF52283">
    <property type="entry name" value="Formate/glycerate dehydrogenase catalytic domain-like"/>
    <property type="match status" value="1"/>
</dbReference>
<gene>
    <name evidence="4" type="ORF">H5P30_10115</name>
</gene>
<dbReference type="InterPro" id="IPR036291">
    <property type="entry name" value="NAD(P)-bd_dom_sf"/>
</dbReference>
<accession>A0A7X1AY57</accession>
<keyword evidence="2" id="KW-0520">NAD</keyword>
<keyword evidence="1" id="KW-0560">Oxidoreductase</keyword>
<dbReference type="GO" id="GO:0051287">
    <property type="term" value="F:NAD binding"/>
    <property type="evidence" value="ECO:0007669"/>
    <property type="project" value="InterPro"/>
</dbReference>
<organism evidence="4 5">
    <name type="scientific">Puniceicoccus vermicola</name>
    <dbReference type="NCBI Taxonomy" id="388746"/>
    <lineage>
        <taxon>Bacteria</taxon>
        <taxon>Pseudomonadati</taxon>
        <taxon>Verrucomicrobiota</taxon>
        <taxon>Opitutia</taxon>
        <taxon>Puniceicoccales</taxon>
        <taxon>Puniceicoccaceae</taxon>
        <taxon>Puniceicoccus</taxon>
    </lineage>
</organism>
<dbReference type="PANTHER" id="PTHR10996:SF178">
    <property type="entry name" value="2-HYDROXYACID DEHYDROGENASE YGL185C-RELATED"/>
    <property type="match status" value="1"/>
</dbReference>
<name>A0A7X1AY57_9BACT</name>
<evidence type="ECO:0000259" key="3">
    <source>
        <dbReference type="Pfam" id="PF02826"/>
    </source>
</evidence>
<evidence type="ECO:0000313" key="5">
    <source>
        <dbReference type="Proteomes" id="UP000525652"/>
    </source>
</evidence>
<dbReference type="RefSeq" id="WP_185692830.1">
    <property type="nucleotide sequence ID" value="NZ_JACHVA010000082.1"/>
</dbReference>
<reference evidence="4 5" key="1">
    <citation type="submission" date="2020-07" db="EMBL/GenBank/DDBJ databases">
        <authorList>
            <person name="Feng X."/>
        </authorList>
    </citation>
    <scope>NUCLEOTIDE SEQUENCE [LARGE SCALE GENOMIC DNA]</scope>
    <source>
        <strain evidence="4 5">JCM14086</strain>
    </source>
</reference>
<dbReference type="GO" id="GO:0016618">
    <property type="term" value="F:hydroxypyruvate reductase [NAD(P)H] activity"/>
    <property type="evidence" value="ECO:0007669"/>
    <property type="project" value="TreeGrafter"/>
</dbReference>
<dbReference type="Gene3D" id="3.40.50.720">
    <property type="entry name" value="NAD(P)-binding Rossmann-like Domain"/>
    <property type="match status" value="2"/>
</dbReference>
<dbReference type="InterPro" id="IPR050223">
    <property type="entry name" value="D-isomer_2-hydroxyacid_DH"/>
</dbReference>
<dbReference type="CDD" id="cd12167">
    <property type="entry name" value="2-Hacid_dh_8"/>
    <property type="match status" value="1"/>
</dbReference>
<dbReference type="PANTHER" id="PTHR10996">
    <property type="entry name" value="2-HYDROXYACID DEHYDROGENASE-RELATED"/>
    <property type="match status" value="1"/>
</dbReference>
<dbReference type="AlphaFoldDB" id="A0A7X1AY57"/>
<keyword evidence="5" id="KW-1185">Reference proteome</keyword>
<feature type="domain" description="D-isomer specific 2-hydroxyacid dehydrogenase NAD-binding" evidence="3">
    <location>
        <begin position="119"/>
        <end position="291"/>
    </location>
</feature>
<dbReference type="Proteomes" id="UP000525652">
    <property type="component" value="Unassembled WGS sequence"/>
</dbReference>
<evidence type="ECO:0000256" key="2">
    <source>
        <dbReference type="ARBA" id="ARBA00023027"/>
    </source>
</evidence>